<dbReference type="Pfam" id="PF08975">
    <property type="entry name" value="2H-phosphodiest"/>
    <property type="match status" value="1"/>
</dbReference>
<gene>
    <name evidence="2" type="ORF">Lisr_2160</name>
</gene>
<dbReference type="SUPFAM" id="SSF55144">
    <property type="entry name" value="LigT-like"/>
    <property type="match status" value="1"/>
</dbReference>
<name>A0A0W0V815_9GAMM</name>
<dbReference type="InterPro" id="IPR009097">
    <property type="entry name" value="Cyclic_Pdiesterase"/>
</dbReference>
<dbReference type="Proteomes" id="UP000054761">
    <property type="component" value="Unassembled WGS sequence"/>
</dbReference>
<evidence type="ECO:0000259" key="1">
    <source>
        <dbReference type="Pfam" id="PF08975"/>
    </source>
</evidence>
<keyword evidence="3" id="KW-1185">Reference proteome</keyword>
<dbReference type="Gene3D" id="3.90.1140.10">
    <property type="entry name" value="Cyclic phosphodiesterase"/>
    <property type="match status" value="1"/>
</dbReference>
<dbReference type="EMBL" id="LNYH01000126">
    <property type="protein sequence ID" value="KTD16013.1"/>
    <property type="molecule type" value="Genomic_DNA"/>
</dbReference>
<organism evidence="2 3">
    <name type="scientific">Legionella israelensis</name>
    <dbReference type="NCBI Taxonomy" id="454"/>
    <lineage>
        <taxon>Bacteria</taxon>
        <taxon>Pseudomonadati</taxon>
        <taxon>Pseudomonadota</taxon>
        <taxon>Gammaproteobacteria</taxon>
        <taxon>Legionellales</taxon>
        <taxon>Legionellaceae</taxon>
        <taxon>Legionella</taxon>
    </lineage>
</organism>
<comment type="caution">
    <text evidence="2">The sequence shown here is derived from an EMBL/GenBank/DDBJ whole genome shotgun (WGS) entry which is preliminary data.</text>
</comment>
<dbReference type="PATRIC" id="fig|454.4.peg.2361"/>
<evidence type="ECO:0000313" key="3">
    <source>
        <dbReference type="Proteomes" id="UP000054761"/>
    </source>
</evidence>
<accession>A0A0W0V815</accession>
<dbReference type="RefSeq" id="WP_058502465.1">
    <property type="nucleotide sequence ID" value="NZ_CAAAJA010000006.1"/>
</dbReference>
<evidence type="ECO:0000313" key="2">
    <source>
        <dbReference type="EMBL" id="KTD16013.1"/>
    </source>
</evidence>
<sequence length="241" mass="28160">MKHLKKIDSNGNYTKFPGVTIAASVQLPVMQENPWLEIYNALKKSTIISKYYALLPYQSYHMTTCNLYTEEDTPEWSEFITSNLEFFKALHESLKQNEFNPEVTIKMISTAGVLQLQLSLPQNQESIVQSIAKTFKLEDRMPYDFHITLAYEYRMMDNQTLYQSIKDELNEIIQPYLNKRIILNAPTLYYFENMTQFTPWDAKTNPFEVKKTNNASFLSLFTKPKTKKPVDELNSNECIIS</sequence>
<dbReference type="AlphaFoldDB" id="A0A0W0V815"/>
<reference evidence="2 3" key="1">
    <citation type="submission" date="2015-11" db="EMBL/GenBank/DDBJ databases">
        <title>Genomic analysis of 38 Legionella species identifies large and diverse effector repertoires.</title>
        <authorList>
            <person name="Burstein D."/>
            <person name="Amaro F."/>
            <person name="Zusman T."/>
            <person name="Lifshitz Z."/>
            <person name="Cohen O."/>
            <person name="Gilbert J.A."/>
            <person name="Pupko T."/>
            <person name="Shuman H.A."/>
            <person name="Segal G."/>
        </authorList>
    </citation>
    <scope>NUCLEOTIDE SEQUENCE [LARGE SCALE GENOMIC DNA]</scope>
    <source>
        <strain evidence="2 3">Bercovier 4</strain>
    </source>
</reference>
<proteinExistence type="predicted"/>
<dbReference type="InterPro" id="IPR015069">
    <property type="entry name" value="2H-PEstase_DUF1868"/>
</dbReference>
<dbReference type="OrthoDB" id="5649953at2"/>
<feature type="domain" description="DUF1868" evidence="1">
    <location>
        <begin position="6"/>
        <end position="106"/>
    </location>
</feature>
<protein>
    <recommendedName>
        <fullName evidence="1">DUF1868 domain-containing protein</fullName>
    </recommendedName>
</protein>